<dbReference type="RefSeq" id="WP_049990751.1">
    <property type="nucleotide sequence ID" value="NZ_FOIS01000004.1"/>
</dbReference>
<gene>
    <name evidence="2" type="ORF">SAMN05216285_3492</name>
</gene>
<evidence type="ECO:0000313" key="3">
    <source>
        <dbReference type="Proteomes" id="UP000183275"/>
    </source>
</evidence>
<protein>
    <submittedName>
        <fullName evidence="2">Rhodanese-related sulfurtransferase</fullName>
    </submittedName>
</protein>
<dbReference type="CDD" id="cd00158">
    <property type="entry name" value="RHOD"/>
    <property type="match status" value="1"/>
</dbReference>
<dbReference type="GO" id="GO:0016740">
    <property type="term" value="F:transferase activity"/>
    <property type="evidence" value="ECO:0007669"/>
    <property type="project" value="UniProtKB-KW"/>
</dbReference>
<organism evidence="2 3">
    <name type="scientific">Natrinema salifodinae</name>
    <dbReference type="NCBI Taxonomy" id="1202768"/>
    <lineage>
        <taxon>Archaea</taxon>
        <taxon>Methanobacteriati</taxon>
        <taxon>Methanobacteriota</taxon>
        <taxon>Stenosarchaea group</taxon>
        <taxon>Halobacteria</taxon>
        <taxon>Halobacteriales</taxon>
        <taxon>Natrialbaceae</taxon>
        <taxon>Natrinema</taxon>
    </lineage>
</organism>
<accession>A0A1I0QFF6</accession>
<feature type="domain" description="Rhodanese" evidence="1">
    <location>
        <begin position="77"/>
        <end position="169"/>
    </location>
</feature>
<dbReference type="STRING" id="1202768.SAMN05216285_3492"/>
<dbReference type="EMBL" id="FOIS01000004">
    <property type="protein sequence ID" value="SEW25751.1"/>
    <property type="molecule type" value="Genomic_DNA"/>
</dbReference>
<dbReference type="AlphaFoldDB" id="A0A1I0QFF6"/>
<sequence length="252" mass="27221">MNRRTFLAVGGTATFGAIAGCLGGIGGDAGGNADGYGPEPETAPEERSIDTSAYETQAFDGVDVPLAPIDDVFYWYQRQEARVADARGSSQYENAHIAGAALSTAPPRTPDDDPIDDWSKSDRIVTYCGCPHHLSGLRAAALIDDGYEEVYALDEGFQAWINRGYPLEGSEVDEDRATYEIQGRSSPDYAGEMVRLEQVDVERLEAAPIADDGSYTLQLHYSGSTDSRFRVEAPDYTVEGTLEELTSDVVTA</sequence>
<dbReference type="InterPro" id="IPR036873">
    <property type="entry name" value="Rhodanese-like_dom_sf"/>
</dbReference>
<name>A0A1I0QFF6_9EURY</name>
<dbReference type="eggNOG" id="arCOG06301">
    <property type="taxonomic scope" value="Archaea"/>
</dbReference>
<dbReference type="Proteomes" id="UP000183275">
    <property type="component" value="Unassembled WGS sequence"/>
</dbReference>
<reference evidence="3" key="1">
    <citation type="submission" date="2016-10" db="EMBL/GenBank/DDBJ databases">
        <authorList>
            <person name="Varghese N."/>
        </authorList>
    </citation>
    <scope>NUCLEOTIDE SEQUENCE [LARGE SCALE GENOMIC DNA]</scope>
    <source>
        <strain evidence="3">CGMCC 1.12284</strain>
    </source>
</reference>
<keyword evidence="2" id="KW-0808">Transferase</keyword>
<keyword evidence="3" id="KW-1185">Reference proteome</keyword>
<dbReference type="eggNOG" id="arCOG02021">
    <property type="taxonomic scope" value="Archaea"/>
</dbReference>
<dbReference type="OrthoDB" id="252224at2157"/>
<dbReference type="PROSITE" id="PS51257">
    <property type="entry name" value="PROKAR_LIPOPROTEIN"/>
    <property type="match status" value="1"/>
</dbReference>
<dbReference type="Gene3D" id="3.40.250.10">
    <property type="entry name" value="Rhodanese-like domain"/>
    <property type="match status" value="1"/>
</dbReference>
<evidence type="ECO:0000259" key="1">
    <source>
        <dbReference type="PROSITE" id="PS50206"/>
    </source>
</evidence>
<proteinExistence type="predicted"/>
<dbReference type="PROSITE" id="PS50206">
    <property type="entry name" value="RHODANESE_3"/>
    <property type="match status" value="1"/>
</dbReference>
<evidence type="ECO:0000313" key="2">
    <source>
        <dbReference type="EMBL" id="SEW25751.1"/>
    </source>
</evidence>
<dbReference type="SUPFAM" id="SSF52821">
    <property type="entry name" value="Rhodanese/Cell cycle control phosphatase"/>
    <property type="match status" value="1"/>
</dbReference>
<dbReference type="InterPro" id="IPR001763">
    <property type="entry name" value="Rhodanese-like_dom"/>
</dbReference>
<dbReference type="Pfam" id="PF00581">
    <property type="entry name" value="Rhodanese"/>
    <property type="match status" value="1"/>
</dbReference>